<dbReference type="PRINTS" id="PR01438">
    <property type="entry name" value="UNVRSLSTRESS"/>
</dbReference>
<name>A0A1G8F2U6_9SPHI</name>
<evidence type="ECO:0000313" key="4">
    <source>
        <dbReference type="Proteomes" id="UP000199705"/>
    </source>
</evidence>
<dbReference type="STRING" id="551996.SAMN05192573_112136"/>
<dbReference type="AlphaFoldDB" id="A0A1G8F2U6"/>
<dbReference type="Gene3D" id="3.40.50.12370">
    <property type="match status" value="1"/>
</dbReference>
<keyword evidence="4" id="KW-1185">Reference proteome</keyword>
<comment type="similarity">
    <text evidence="1">Belongs to the universal stress protein A family.</text>
</comment>
<dbReference type="InterPro" id="IPR006015">
    <property type="entry name" value="Universal_stress_UspA"/>
</dbReference>
<organism evidence="3 4">
    <name type="scientific">Mucilaginibacter gossypii</name>
    <dbReference type="NCBI Taxonomy" id="551996"/>
    <lineage>
        <taxon>Bacteria</taxon>
        <taxon>Pseudomonadati</taxon>
        <taxon>Bacteroidota</taxon>
        <taxon>Sphingobacteriia</taxon>
        <taxon>Sphingobacteriales</taxon>
        <taxon>Sphingobacteriaceae</taxon>
        <taxon>Mucilaginibacter</taxon>
    </lineage>
</organism>
<feature type="domain" description="UspA" evidence="2">
    <location>
        <begin position="158"/>
        <end position="280"/>
    </location>
</feature>
<gene>
    <name evidence="3" type="ORF">SAMN05192573_112136</name>
</gene>
<sequence>MKSILVLTDLSKNAAHAAESAAWLADQLHAGLVLWHCEPKIPVMPGYAGGAMIARAILGPDEGKEAVHDALSKLKDHISGTGGKYKPQLSARYCEGSLQEELRKEIAGQAFEMIVIGASTDCAADHVFFGSDTWKVIETANCPVLVVPPKAGLDQLSKIVFATDFEPEDLKAILYLEELSKTLDFQSEIVHVTLNGENDVGKIEKENAFSRQLVELKRPVSIKEIRGKEVVVRLNRLCVQTRADLLGMTHHQYTFFKRLFSDSVAKKELAHQKIPLLVFPVYQKKS</sequence>
<evidence type="ECO:0000313" key="3">
    <source>
        <dbReference type="EMBL" id="SDH76450.1"/>
    </source>
</evidence>
<reference evidence="4" key="1">
    <citation type="submission" date="2016-10" db="EMBL/GenBank/DDBJ databases">
        <authorList>
            <person name="Varghese N."/>
            <person name="Submissions S."/>
        </authorList>
    </citation>
    <scope>NUCLEOTIDE SEQUENCE [LARGE SCALE GENOMIC DNA]</scope>
    <source>
        <strain evidence="4">Gh-67</strain>
    </source>
</reference>
<dbReference type="Pfam" id="PF00582">
    <property type="entry name" value="Usp"/>
    <property type="match status" value="2"/>
</dbReference>
<dbReference type="InterPro" id="IPR006016">
    <property type="entry name" value="UspA"/>
</dbReference>
<dbReference type="PANTHER" id="PTHR46268">
    <property type="entry name" value="STRESS RESPONSE PROTEIN NHAX"/>
    <property type="match status" value="1"/>
</dbReference>
<evidence type="ECO:0000259" key="2">
    <source>
        <dbReference type="Pfam" id="PF00582"/>
    </source>
</evidence>
<dbReference type="EMBL" id="FNCG01000012">
    <property type="protein sequence ID" value="SDH76450.1"/>
    <property type="molecule type" value="Genomic_DNA"/>
</dbReference>
<dbReference type="RefSeq" id="WP_091171836.1">
    <property type="nucleotide sequence ID" value="NZ_FNCG01000012.1"/>
</dbReference>
<dbReference type="PANTHER" id="PTHR46268:SF22">
    <property type="entry name" value="SENSOR PROTEIN KDPD-RELATED"/>
    <property type="match status" value="1"/>
</dbReference>
<accession>A0A1G8F2U6</accession>
<dbReference type="SUPFAM" id="SSF52402">
    <property type="entry name" value="Adenine nucleotide alpha hydrolases-like"/>
    <property type="match status" value="2"/>
</dbReference>
<protein>
    <submittedName>
        <fullName evidence="3">Nucleotide-binding universal stress protein, UspA family</fullName>
    </submittedName>
</protein>
<dbReference type="Proteomes" id="UP000199705">
    <property type="component" value="Unassembled WGS sequence"/>
</dbReference>
<feature type="domain" description="UspA" evidence="2">
    <location>
        <begin position="1"/>
        <end position="148"/>
    </location>
</feature>
<dbReference type="CDD" id="cd00293">
    <property type="entry name" value="USP-like"/>
    <property type="match status" value="2"/>
</dbReference>
<evidence type="ECO:0000256" key="1">
    <source>
        <dbReference type="ARBA" id="ARBA00008791"/>
    </source>
</evidence>
<proteinExistence type="inferred from homology"/>